<feature type="transmembrane region" description="Helical" evidence="1">
    <location>
        <begin position="670"/>
        <end position="687"/>
    </location>
</feature>
<evidence type="ECO:0000313" key="3">
    <source>
        <dbReference type="Proteomes" id="UP000243579"/>
    </source>
</evidence>
<evidence type="ECO:0000256" key="1">
    <source>
        <dbReference type="SAM" id="Phobius"/>
    </source>
</evidence>
<organism evidence="2 3">
    <name type="scientific">Achlya hypogyna</name>
    <name type="common">Oomycete</name>
    <name type="synonym">Protoachlya hypogyna</name>
    <dbReference type="NCBI Taxonomy" id="1202772"/>
    <lineage>
        <taxon>Eukaryota</taxon>
        <taxon>Sar</taxon>
        <taxon>Stramenopiles</taxon>
        <taxon>Oomycota</taxon>
        <taxon>Saprolegniomycetes</taxon>
        <taxon>Saprolegniales</taxon>
        <taxon>Achlyaceae</taxon>
        <taxon>Achlya</taxon>
    </lineage>
</organism>
<feature type="transmembrane region" description="Helical" evidence="1">
    <location>
        <begin position="1597"/>
        <end position="1618"/>
    </location>
</feature>
<accession>A0A1V9YP42</accession>
<keyword evidence="1" id="KW-0472">Membrane</keyword>
<dbReference type="Proteomes" id="UP000243579">
    <property type="component" value="Unassembled WGS sequence"/>
</dbReference>
<dbReference type="EMBL" id="JNBR01001439">
    <property type="protein sequence ID" value="OQR87485.1"/>
    <property type="molecule type" value="Genomic_DNA"/>
</dbReference>
<keyword evidence="1" id="KW-1133">Transmembrane helix</keyword>
<feature type="transmembrane region" description="Helical" evidence="1">
    <location>
        <begin position="1486"/>
        <end position="1511"/>
    </location>
</feature>
<feature type="transmembrane region" description="Helical" evidence="1">
    <location>
        <begin position="1654"/>
        <end position="1676"/>
    </location>
</feature>
<feature type="transmembrane region" description="Helical" evidence="1">
    <location>
        <begin position="584"/>
        <end position="608"/>
    </location>
</feature>
<dbReference type="OrthoDB" id="78936at2759"/>
<feature type="transmembrane region" description="Helical" evidence="1">
    <location>
        <begin position="708"/>
        <end position="729"/>
    </location>
</feature>
<feature type="transmembrane region" description="Helical" evidence="1">
    <location>
        <begin position="21"/>
        <end position="42"/>
    </location>
</feature>
<keyword evidence="3" id="KW-1185">Reference proteome</keyword>
<feature type="transmembrane region" description="Helical" evidence="1">
    <location>
        <begin position="757"/>
        <end position="777"/>
    </location>
</feature>
<sequence>MGPSHAAATTATQPDRGRRTLATRVGGCGYIVASLIFSYYYLYLLASNINNDLWWPQYNLSGHEAYIVDVTNSLLQTRRSGEFDMFSPTMKKSFAMPTSSSEIYATYPRQVILTELTSLEYAVSNLRVMRYTWALRLNAPWCWVDFNRTFEVAHTHRRQERCRQRYWTNAAVYVEAPLRNVIWDDFIAAWGGPGNLFTIAIQLALEESESGRKWLQITSEARLITTIQDEVAYWRSYALETYELQWQNNWETGITETVKLENALGMQHAVTIKAIDKSYGPWTSENMYWMPMNDLWILQFLNASLVWGAPNHYLSLNQSLEYQNSNCNPDGTFSQPSAIFRDIVGPFVNIDCFMIRPPASLIAVYAAFEARHWLRAIPTPYPIVEGTMFPVPASWNDVQQYYGGNLLCISSAFSTSYVQQSFDFFDTCVAPQQLTVGLSANAMLFASILSTAAPRDVCQFDATASAACIHAVSSAHAAVTAVRLSDVDPSIVLDALGDVVTLNVSLMQYAISTSANWTILHQPLVTTDAAWTYVGGLFLYDWVRGAREVVAFEGDSGALVLVSNAYVAVEFGSSAGHMEIATRYVLYLVAATSASLSFVALLVFGFSVKINFDFIGDNLFFFNRIVGSVWIGRPLCLLRGVTAMCILSTASVSLIEHEGYTHLVPAPRSLFVISILAGEATWVSYVLSDVGTPCGRIYARLYAPGSCWLAWLVLVLTETCAPVVLVSTLDRTCSSQDYSMSLHCTSATIQIGSVRRFLLFCSLQAIIFVLAVVFAACHKKRSLGNDMHNTSLHLCGVSRLYLNVQDVGKEQHIDSVACVLSGLLPWYQNHEKYTFDIKTWRLYRDSSRIASAKALHRPSLSVRICKTNSGHLSRTDGEVTSLWRRRWDRAVASAGLGYITASLFGSLKYLELSGVSLANDAYWATFNSTGAHAFIATWLNEQLVLNTTAATAFRLDDPEVMLAQTFGAATTSVACVASFGTYVQHTQLNNSLVEAVLGIRATSASDAPWIFTPYCFLDLERRWEMANSAKRQLRCQAMGSNGAVFLETLLRNVEWNAWMDSWGIAFDTAVAHDLRLSQSGQQWLNDLSKLDQNFSPISEARYWSAHGVSTYNTQWQNYKQLGVINAYTVTNTYGIAYPFTLQSTKGVYRFASQTSWKMYWALANDLAAVATNGSGMTALSLLRSSPRFAFMNQSLQDVLVGNGTLASPLTNGYQMLSKTIIGPFGSVDMVYVAPPPDVKAAVAAILGRIRAALISNSAAREQLAMIRPSASMIPVPPAWTTGETITCGGSPLCPDTPGEGSALATGLLELVGFSKLCTTLAYAAATVAPTHESYVVAAYLAGIGVTTNLTRTCELDTANVASCFDSLNQAMNFLATVQASLSWLPVPLPDIYAQVLATGVSFMSYTQANSSMPFDVSFISVLNAPEFDFFGWIFLYDWIIGHREVISFQGDEGTLTLLSEYEATLNQTPLAWQVASNVAQYIHVGVYYVTIIMILVAGLSFVYAVASYGHCEGLNLLELSRVGGIVWIGRPLLLLRSLSALSLLSTGTLVLQLSDAVSYFLEVKNAWYKTILAASEVTWLVAVVNDVAMAVTQEYTAYYATFNSVLVMFITAIVSAVAPVGHSAVRNLECTYAQMDFQMVCESASIVVGSRGRYVTLVCVVLGCNAACYLGTLWLLRGKRRPQGGVHSLFLSSGAKHLYCHTRRTRHGVYYLDRPSGVLTGLLTLRWNKELYVFDIKIWRLVVLVDLETNQSSTASIPFERTIPLTD</sequence>
<reference evidence="2 3" key="1">
    <citation type="journal article" date="2014" name="Genome Biol. Evol.">
        <title>The secreted proteins of Achlya hypogyna and Thraustotheca clavata identify the ancestral oomycete secretome and reveal gene acquisitions by horizontal gene transfer.</title>
        <authorList>
            <person name="Misner I."/>
            <person name="Blouin N."/>
            <person name="Leonard G."/>
            <person name="Richards T.A."/>
            <person name="Lane C.E."/>
        </authorList>
    </citation>
    <scope>NUCLEOTIDE SEQUENCE [LARGE SCALE GENOMIC DNA]</scope>
    <source>
        <strain evidence="2 3">ATCC 48635</strain>
    </source>
</reference>
<name>A0A1V9YP42_ACHHY</name>
<evidence type="ECO:0000313" key="2">
    <source>
        <dbReference type="EMBL" id="OQR87485.1"/>
    </source>
</evidence>
<gene>
    <name evidence="2" type="ORF">ACHHYP_08791</name>
</gene>
<keyword evidence="1" id="KW-0812">Transmembrane</keyword>
<proteinExistence type="predicted"/>
<protein>
    <submittedName>
        <fullName evidence="2">Uncharacterized protein</fullName>
    </submittedName>
</protein>
<comment type="caution">
    <text evidence="2">The sequence shown here is derived from an EMBL/GenBank/DDBJ whole genome shotgun (WGS) entry which is preliminary data.</text>
</comment>